<evidence type="ECO:0000313" key="3">
    <source>
        <dbReference type="EMBL" id="QJX01166.1"/>
    </source>
</evidence>
<dbReference type="RefSeq" id="WP_227255098.1">
    <property type="nucleotide sequence ID" value="NZ_CP053452.2"/>
</dbReference>
<dbReference type="EMBL" id="CP053452">
    <property type="protein sequence ID" value="QJX01166.1"/>
    <property type="molecule type" value="Genomic_DNA"/>
</dbReference>
<protein>
    <recommendedName>
        <fullName evidence="2">TrwC relaxase domain-containing protein</fullName>
    </recommendedName>
</protein>
<reference evidence="4" key="1">
    <citation type="submission" date="2020-05" db="EMBL/GenBank/DDBJ databases">
        <title>Frigoriglobus tundricola gen. nov., sp. nov., a psychrotolerant cellulolytic planctomycete of the family Gemmataceae with two divergent copies of 16S rRNA gene.</title>
        <authorList>
            <person name="Kulichevskaya I.S."/>
            <person name="Ivanova A.A."/>
            <person name="Naumoff D.G."/>
            <person name="Beletsky A.V."/>
            <person name="Rijpstra W.I.C."/>
            <person name="Sinninghe Damste J.S."/>
            <person name="Mardanov A.V."/>
            <person name="Ravin N.V."/>
            <person name="Dedysh S.N."/>
        </authorList>
    </citation>
    <scope>NUCLEOTIDE SEQUENCE [LARGE SCALE GENOMIC DNA]</scope>
    <source>
        <strain evidence="4">PL17</strain>
    </source>
</reference>
<accession>A0A6M5Z523</accession>
<name>A0A6M5Z523_9BACT</name>
<dbReference type="AlphaFoldDB" id="A0A6M5Z523"/>
<dbReference type="KEGG" id="ftj:FTUN_8805"/>
<evidence type="ECO:0000313" key="4">
    <source>
        <dbReference type="Proteomes" id="UP000503447"/>
    </source>
</evidence>
<feature type="region of interest" description="Disordered" evidence="1">
    <location>
        <begin position="437"/>
        <end position="456"/>
    </location>
</feature>
<dbReference type="Pfam" id="PF08751">
    <property type="entry name" value="TrwC"/>
    <property type="match status" value="1"/>
</dbReference>
<proteinExistence type="predicted"/>
<keyword evidence="4" id="KW-1185">Reference proteome</keyword>
<dbReference type="SUPFAM" id="SSF55464">
    <property type="entry name" value="Origin of replication-binding domain, RBD-like"/>
    <property type="match status" value="1"/>
</dbReference>
<gene>
    <name evidence="3" type="ORF">FTUN_8805</name>
</gene>
<sequence length="456" mass="50830">MGTVNKAYLDHRFFGDAGPTGMRFGLGATDLGFTNPYDARQRELFVAGVRPDTGAPMLRKQVNAPNHLYGPIYGTSLSFNYWYKTLAPEHKEQVRQAGLDAAQAVEMLRDAQLVMHGTANKVTVAHPCRSVTLTVCHENNNNMEAFVHWHQLAQRAGVRTQFVGVEENGAPTQKAVHVTGSLRNADEAFYGHQARNDELFQIALGQHLEKRLGVKLDFVNGMLEVPGVTQEQRDSVSTRHKQIKSFLERHPELDAVPHRKAIATARTRTEPVPFDRSKYHALWRDEVRTFDNRPWAKPLKPEKADGFFARLHDEYVKGLASVGKAIIGARFGWTNKVVGVRDVDLFLAQVSKRSKRSGHRAAVRAVWAEVRSGGDRFVAAAMAGYKRGRKPLTHLGRGAAVVIPRHVTLTQAQAEKLRALASRRGWTVRHNGLILEGPGRAAARTERDPAQSPSRY</sequence>
<evidence type="ECO:0000256" key="1">
    <source>
        <dbReference type="SAM" id="MobiDB-lite"/>
    </source>
</evidence>
<organism evidence="3 4">
    <name type="scientific">Frigoriglobus tundricola</name>
    <dbReference type="NCBI Taxonomy" id="2774151"/>
    <lineage>
        <taxon>Bacteria</taxon>
        <taxon>Pseudomonadati</taxon>
        <taxon>Planctomycetota</taxon>
        <taxon>Planctomycetia</taxon>
        <taxon>Gemmatales</taxon>
        <taxon>Gemmataceae</taxon>
        <taxon>Frigoriglobus</taxon>
    </lineage>
</organism>
<dbReference type="InterPro" id="IPR014862">
    <property type="entry name" value="TrwC"/>
</dbReference>
<evidence type="ECO:0000259" key="2">
    <source>
        <dbReference type="Pfam" id="PF08751"/>
    </source>
</evidence>
<dbReference type="Proteomes" id="UP000503447">
    <property type="component" value="Chromosome"/>
</dbReference>
<feature type="domain" description="TrwC relaxase" evidence="2">
    <location>
        <begin position="19"/>
        <end position="288"/>
    </location>
</feature>